<reference evidence="2" key="1">
    <citation type="submission" date="2013-09" db="EMBL/GenBank/DDBJ databases">
        <title>The Genome Sequence of Anopheles maculatus species B.</title>
        <authorList>
            <consortium name="The Broad Institute Genomics Platform"/>
            <person name="Neafsey D.E."/>
            <person name="Besansky N."/>
            <person name="Howell P."/>
            <person name="Walton C."/>
            <person name="Young S.K."/>
            <person name="Zeng Q."/>
            <person name="Gargeya S."/>
            <person name="Fitzgerald M."/>
            <person name="Haas B."/>
            <person name="Abouelleil A."/>
            <person name="Allen A.W."/>
            <person name="Alvarado L."/>
            <person name="Arachchi H.M."/>
            <person name="Berlin A.M."/>
            <person name="Chapman S.B."/>
            <person name="Gainer-Dewar J."/>
            <person name="Goldberg J."/>
            <person name="Griggs A."/>
            <person name="Gujja S."/>
            <person name="Hansen M."/>
            <person name="Howarth C."/>
            <person name="Imamovic A."/>
            <person name="Ireland A."/>
            <person name="Larimer J."/>
            <person name="McCowan C."/>
            <person name="Murphy C."/>
            <person name="Pearson M."/>
            <person name="Poon T.W."/>
            <person name="Priest M."/>
            <person name="Roberts A."/>
            <person name="Saif S."/>
            <person name="Shea T."/>
            <person name="Sisk P."/>
            <person name="Sykes S."/>
            <person name="Wortman J."/>
            <person name="Nusbaum C."/>
            <person name="Birren B."/>
        </authorList>
    </citation>
    <scope>NUCLEOTIDE SEQUENCE [LARGE SCALE GENOMIC DNA]</scope>
    <source>
        <strain evidence="2">maculatus3</strain>
    </source>
</reference>
<sequence>MADPGSADELAIELGTLVWHGVAKMDERCYESLLWKINAPIRAEEMIRQLASILPCVVHPRNVCVRMMAGVRRKTSIETIVTSIVAEETFHFQAKPSLHPGALKAIRTRYNLVKQFYSLAKIHKHLTIMEQIDPANKEHAYSCVHRSRLVIAEVFTDMTKLDLHRSVQQFMRIETIGSNRNEYAHKLIVYKPQIDDEKEEYLLQYLLERIRTARLLLQLVLAVICVEVRRYFYRSLHQCHTLASLRALLIYTGESDCLQEFENQWYAEVANCNNTVASARLDLQGDMVKFLCLAKPLIEKLDAIRNAFPYDSVRKMCFAIEDLRTIRKLLSWKLKEHSPSVMLEIGDIWLPRPAMDSKKLRQ</sequence>
<accession>A0A182T241</accession>
<proteinExistence type="predicted"/>
<evidence type="ECO:0000313" key="2">
    <source>
        <dbReference type="Proteomes" id="UP000075901"/>
    </source>
</evidence>
<dbReference type="EnsemblMetazoa" id="AMAM018089-RA">
    <property type="protein sequence ID" value="AMAM018089-PA"/>
    <property type="gene ID" value="AMAM018089"/>
</dbReference>
<dbReference type="VEuPathDB" id="VectorBase:AMAM018089"/>
<evidence type="ECO:0000313" key="1">
    <source>
        <dbReference type="EnsemblMetazoa" id="AMAM018089-PA"/>
    </source>
</evidence>
<protein>
    <submittedName>
        <fullName evidence="1">Uncharacterized protein</fullName>
    </submittedName>
</protein>
<reference evidence="1" key="2">
    <citation type="submission" date="2020-05" db="UniProtKB">
        <authorList>
            <consortium name="EnsemblMetazoa"/>
        </authorList>
    </citation>
    <scope>IDENTIFICATION</scope>
    <source>
        <strain evidence="1">maculatus3</strain>
    </source>
</reference>
<keyword evidence="2" id="KW-1185">Reference proteome</keyword>
<dbReference type="Proteomes" id="UP000075901">
    <property type="component" value="Unassembled WGS sequence"/>
</dbReference>
<name>A0A182T241_9DIPT</name>
<dbReference type="AlphaFoldDB" id="A0A182T241"/>
<organism evidence="1 2">
    <name type="scientific">Anopheles maculatus</name>
    <dbReference type="NCBI Taxonomy" id="74869"/>
    <lineage>
        <taxon>Eukaryota</taxon>
        <taxon>Metazoa</taxon>
        <taxon>Ecdysozoa</taxon>
        <taxon>Arthropoda</taxon>
        <taxon>Hexapoda</taxon>
        <taxon>Insecta</taxon>
        <taxon>Pterygota</taxon>
        <taxon>Neoptera</taxon>
        <taxon>Endopterygota</taxon>
        <taxon>Diptera</taxon>
        <taxon>Nematocera</taxon>
        <taxon>Culicoidea</taxon>
        <taxon>Culicidae</taxon>
        <taxon>Anophelinae</taxon>
        <taxon>Anopheles</taxon>
        <taxon>Anopheles maculatus group</taxon>
    </lineage>
</organism>